<evidence type="ECO:0000259" key="7">
    <source>
        <dbReference type="Pfam" id="PF01494"/>
    </source>
</evidence>
<comment type="caution">
    <text evidence="8">The sequence shown here is derived from an EMBL/GenBank/DDBJ whole genome shotgun (WGS) entry which is preliminary data.</text>
</comment>
<comment type="similarity">
    <text evidence="3">Belongs to the paxM FAD-dependent monooxygenase family.</text>
</comment>
<dbReference type="InterPro" id="IPR036188">
    <property type="entry name" value="FAD/NAD-bd_sf"/>
</dbReference>
<dbReference type="OrthoDB" id="2431938at2759"/>
<accession>A0A4Q4TCD6</accession>
<evidence type="ECO:0000256" key="5">
    <source>
        <dbReference type="ARBA" id="ARBA00022827"/>
    </source>
</evidence>
<dbReference type="Gene3D" id="3.50.50.60">
    <property type="entry name" value="FAD/NAD(P)-binding domain"/>
    <property type="match status" value="1"/>
</dbReference>
<proteinExistence type="inferred from homology"/>
<comment type="cofactor">
    <cofactor evidence="1">
        <name>FAD</name>
        <dbReference type="ChEBI" id="CHEBI:57692"/>
    </cofactor>
</comment>
<dbReference type="Proteomes" id="UP000293360">
    <property type="component" value="Unassembled WGS sequence"/>
</dbReference>
<keyword evidence="5" id="KW-0274">FAD</keyword>
<evidence type="ECO:0000256" key="3">
    <source>
        <dbReference type="ARBA" id="ARBA00007992"/>
    </source>
</evidence>
<dbReference type="GO" id="GO:0004497">
    <property type="term" value="F:monooxygenase activity"/>
    <property type="evidence" value="ECO:0007669"/>
    <property type="project" value="InterPro"/>
</dbReference>
<evidence type="ECO:0000256" key="2">
    <source>
        <dbReference type="ARBA" id="ARBA00005179"/>
    </source>
</evidence>
<dbReference type="Pfam" id="PF01494">
    <property type="entry name" value="FAD_binding_3"/>
    <property type="match status" value="1"/>
</dbReference>
<dbReference type="EMBL" id="QJNU01000252">
    <property type="protein sequence ID" value="RYP03592.1"/>
    <property type="molecule type" value="Genomic_DNA"/>
</dbReference>
<evidence type="ECO:0000256" key="1">
    <source>
        <dbReference type="ARBA" id="ARBA00001974"/>
    </source>
</evidence>
<keyword evidence="9" id="KW-1185">Reference proteome</keyword>
<evidence type="ECO:0000256" key="4">
    <source>
        <dbReference type="ARBA" id="ARBA00022630"/>
    </source>
</evidence>
<name>A0A4Q4TCD6_9PEZI</name>
<comment type="pathway">
    <text evidence="2">Secondary metabolite biosynthesis.</text>
</comment>
<dbReference type="GO" id="GO:0071949">
    <property type="term" value="F:FAD binding"/>
    <property type="evidence" value="ECO:0007669"/>
    <property type="project" value="InterPro"/>
</dbReference>
<sequence length="112" mass="12504">MADASFRVIIIGAGPTALYMAHALVAANIDFVLLEQQSSVVRHQGALIILWPHSARLLDQLGLYEDVKRRSYTMHSKADLLTNGRVMTSFPMWEKIEQQFVSQAAVDDFGVD</sequence>
<dbReference type="STRING" id="155417.A0A4Q4TCD6"/>
<dbReference type="PANTHER" id="PTHR47356:SF2">
    <property type="entry name" value="FAD-BINDING DOMAIN-CONTAINING PROTEIN-RELATED"/>
    <property type="match status" value="1"/>
</dbReference>
<gene>
    <name evidence="8" type="ORF">DL764_005053</name>
</gene>
<keyword evidence="4" id="KW-0285">Flavoprotein</keyword>
<dbReference type="InterPro" id="IPR002938">
    <property type="entry name" value="FAD-bd"/>
</dbReference>
<reference evidence="8 9" key="1">
    <citation type="submission" date="2018-06" db="EMBL/GenBank/DDBJ databases">
        <title>Complete Genomes of Monosporascus.</title>
        <authorList>
            <person name="Robinson A.J."/>
            <person name="Natvig D.O."/>
        </authorList>
    </citation>
    <scope>NUCLEOTIDE SEQUENCE [LARGE SCALE GENOMIC DNA]</scope>
    <source>
        <strain evidence="8 9">CBS 110550</strain>
    </source>
</reference>
<dbReference type="PANTHER" id="PTHR47356">
    <property type="entry name" value="FAD-DEPENDENT MONOOXYGENASE ASQG-RELATED"/>
    <property type="match status" value="1"/>
</dbReference>
<dbReference type="InterPro" id="IPR050562">
    <property type="entry name" value="FAD_mOase_fung"/>
</dbReference>
<evidence type="ECO:0000256" key="6">
    <source>
        <dbReference type="ARBA" id="ARBA00023002"/>
    </source>
</evidence>
<dbReference type="AlphaFoldDB" id="A0A4Q4TCD6"/>
<keyword evidence="6" id="KW-0560">Oxidoreductase</keyword>
<dbReference type="SUPFAM" id="SSF51905">
    <property type="entry name" value="FAD/NAD(P)-binding domain"/>
    <property type="match status" value="1"/>
</dbReference>
<evidence type="ECO:0000313" key="8">
    <source>
        <dbReference type="EMBL" id="RYP03592.1"/>
    </source>
</evidence>
<protein>
    <recommendedName>
        <fullName evidence="7">FAD-binding domain-containing protein</fullName>
    </recommendedName>
</protein>
<feature type="domain" description="FAD-binding" evidence="7">
    <location>
        <begin position="7"/>
        <end position="89"/>
    </location>
</feature>
<organism evidence="8 9">
    <name type="scientific">Monosporascus ibericus</name>
    <dbReference type="NCBI Taxonomy" id="155417"/>
    <lineage>
        <taxon>Eukaryota</taxon>
        <taxon>Fungi</taxon>
        <taxon>Dikarya</taxon>
        <taxon>Ascomycota</taxon>
        <taxon>Pezizomycotina</taxon>
        <taxon>Sordariomycetes</taxon>
        <taxon>Xylariomycetidae</taxon>
        <taxon>Xylariales</taxon>
        <taxon>Xylariales incertae sedis</taxon>
        <taxon>Monosporascus</taxon>
    </lineage>
</organism>
<evidence type="ECO:0000313" key="9">
    <source>
        <dbReference type="Proteomes" id="UP000293360"/>
    </source>
</evidence>